<dbReference type="Proteomes" id="UP000320585">
    <property type="component" value="Chromosome"/>
</dbReference>
<evidence type="ECO:0000256" key="1">
    <source>
        <dbReference type="SAM" id="MobiDB-lite"/>
    </source>
</evidence>
<feature type="compositionally biased region" description="Basic residues" evidence="1">
    <location>
        <begin position="208"/>
        <end position="219"/>
    </location>
</feature>
<dbReference type="GeneID" id="92715546"/>
<feature type="compositionally biased region" description="Acidic residues" evidence="1">
    <location>
        <begin position="66"/>
        <end position="82"/>
    </location>
</feature>
<name>A0A8E4DGU4_9FIRM</name>
<dbReference type="EMBL" id="AP019697">
    <property type="protein sequence ID" value="BBK24382.1"/>
    <property type="molecule type" value="Genomic_DNA"/>
</dbReference>
<reference evidence="4" key="1">
    <citation type="submission" date="2019-05" db="EMBL/GenBank/DDBJ databases">
        <title>Complete genome sequencing of Dialister sp. strain 5BBH33.</title>
        <authorList>
            <person name="Sakamoto M."/>
            <person name="Murakami T."/>
            <person name="Mori H."/>
        </authorList>
    </citation>
    <scope>NUCLEOTIDE SEQUENCE [LARGE SCALE GENOMIC DNA]</scope>
    <source>
        <strain evidence="4">5BBH33</strain>
    </source>
</reference>
<evidence type="ECO:0000313" key="3">
    <source>
        <dbReference type="EMBL" id="BBK24382.1"/>
    </source>
</evidence>
<dbReference type="KEGG" id="dho:Dia5BBH33_03170"/>
<evidence type="ECO:0000313" key="4">
    <source>
        <dbReference type="Proteomes" id="UP000320585"/>
    </source>
</evidence>
<feature type="region of interest" description="Disordered" evidence="1">
    <location>
        <begin position="37"/>
        <end position="105"/>
    </location>
</feature>
<sequence length="252" mass="26565">MNHKRLAAALLTALALTILPAMGTAFAEDGVDAYGRPDAAARTQQENPPVTVSITPSDTQEPSENTAEETQEPAPQEEENNENSENADVAVSSISTSTSDKGESTVITIDVLPAKAEPEPVDNLVLAAMKEHEAKMAKEKESPAPVKDALYSLPTEANVNGKPAIIPAATADDVEPDYMKDDQRPTVGGESAPGGIKTPGVMTTAKDGRKKVTIKKSNKDKKNAAENLLDTLASFAKTVAGSQTADKEKKEK</sequence>
<feature type="signal peptide" evidence="2">
    <location>
        <begin position="1"/>
        <end position="27"/>
    </location>
</feature>
<organism evidence="3 4">
    <name type="scientific">Dialister hominis</name>
    <dbReference type="NCBI Taxonomy" id="2582419"/>
    <lineage>
        <taxon>Bacteria</taxon>
        <taxon>Bacillati</taxon>
        <taxon>Bacillota</taxon>
        <taxon>Negativicutes</taxon>
        <taxon>Veillonellales</taxon>
        <taxon>Veillonellaceae</taxon>
        <taxon>Dialister</taxon>
    </lineage>
</organism>
<evidence type="ECO:0000256" key="2">
    <source>
        <dbReference type="SAM" id="SignalP"/>
    </source>
</evidence>
<proteinExistence type="predicted"/>
<keyword evidence="2" id="KW-0732">Signal</keyword>
<protein>
    <submittedName>
        <fullName evidence="3">Uncharacterized protein</fullName>
    </submittedName>
</protein>
<dbReference type="AlphaFoldDB" id="A0A8E4DGU4"/>
<dbReference type="RefSeq" id="WP_143332229.1">
    <property type="nucleotide sequence ID" value="NZ_AP019697.1"/>
</dbReference>
<feature type="compositionally biased region" description="Polar residues" evidence="1">
    <location>
        <begin position="42"/>
        <end position="65"/>
    </location>
</feature>
<accession>A0A8E4DGU4</accession>
<gene>
    <name evidence="3" type="ORF">Dia5BBH33_03170</name>
</gene>
<feature type="region of interest" description="Disordered" evidence="1">
    <location>
        <begin position="169"/>
        <end position="222"/>
    </location>
</feature>
<feature type="chain" id="PRO_5034911413" evidence="2">
    <location>
        <begin position="28"/>
        <end position="252"/>
    </location>
</feature>
<keyword evidence="4" id="KW-1185">Reference proteome</keyword>